<dbReference type="Pfam" id="PF25183">
    <property type="entry name" value="OMP_b-brl_4"/>
    <property type="match status" value="1"/>
</dbReference>
<dbReference type="InterPro" id="IPR012910">
    <property type="entry name" value="Plug_dom"/>
</dbReference>
<dbReference type="Pfam" id="PF07715">
    <property type="entry name" value="Plug"/>
    <property type="match status" value="1"/>
</dbReference>
<name>A0ABV3QGV2_9GAMM</name>
<reference evidence="7 8" key="1">
    <citation type="submission" date="2024-06" db="EMBL/GenBank/DDBJ databases">
        <authorList>
            <person name="Woo H."/>
        </authorList>
    </citation>
    <scope>NUCLEOTIDE SEQUENCE [LARGE SCALE GENOMIC DNA]</scope>
    <source>
        <strain evidence="7 8">Si-c</strain>
    </source>
</reference>
<dbReference type="Gene3D" id="2.40.170.20">
    <property type="entry name" value="TonB-dependent receptor, beta-barrel domain"/>
    <property type="match status" value="1"/>
</dbReference>
<dbReference type="InterPro" id="IPR037066">
    <property type="entry name" value="Plug_dom_sf"/>
</dbReference>
<evidence type="ECO:0000313" key="8">
    <source>
        <dbReference type="Proteomes" id="UP001556220"/>
    </source>
</evidence>
<evidence type="ECO:0000313" key="7">
    <source>
        <dbReference type="EMBL" id="MEW9572492.1"/>
    </source>
</evidence>
<evidence type="ECO:0000259" key="5">
    <source>
        <dbReference type="Pfam" id="PF07715"/>
    </source>
</evidence>
<dbReference type="RefSeq" id="WP_367854563.1">
    <property type="nucleotide sequence ID" value="NZ_JBFOHK010000003.1"/>
</dbReference>
<feature type="domain" description="TonB-dependent receptor plug" evidence="5">
    <location>
        <begin position="143"/>
        <end position="249"/>
    </location>
</feature>
<proteinExistence type="predicted"/>
<feature type="signal peptide" evidence="4">
    <location>
        <begin position="1"/>
        <end position="37"/>
    </location>
</feature>
<dbReference type="InterPro" id="IPR051321">
    <property type="entry name" value="PHA/PHB_synthase"/>
</dbReference>
<protein>
    <submittedName>
        <fullName evidence="7">Oar protein</fullName>
    </submittedName>
</protein>
<accession>A0ABV3QGV2</accession>
<dbReference type="InterPro" id="IPR036942">
    <property type="entry name" value="Beta-barrel_TonB_sf"/>
</dbReference>
<keyword evidence="4" id="KW-0732">Signal</keyword>
<feature type="chain" id="PRO_5046200445" evidence="4">
    <location>
        <begin position="38"/>
        <end position="1060"/>
    </location>
</feature>
<evidence type="ECO:0000259" key="6">
    <source>
        <dbReference type="Pfam" id="PF25183"/>
    </source>
</evidence>
<comment type="subcellular location">
    <subcellularLocation>
        <location evidence="1">Cell outer membrane</location>
    </subcellularLocation>
</comment>
<feature type="domain" description="TonB-dependent transporter Oar-like beta-barrel" evidence="6">
    <location>
        <begin position="356"/>
        <end position="615"/>
    </location>
</feature>
<dbReference type="EMBL" id="JBFOHK010000003">
    <property type="protein sequence ID" value="MEW9572492.1"/>
    <property type="molecule type" value="Genomic_DNA"/>
</dbReference>
<gene>
    <name evidence="7" type="ORF">ABQJ54_12090</name>
</gene>
<keyword evidence="3" id="KW-0998">Cell outer membrane</keyword>
<organism evidence="7 8">
    <name type="scientific">Rhodanobacter lycopersici</name>
    <dbReference type="NCBI Taxonomy" id="3162487"/>
    <lineage>
        <taxon>Bacteria</taxon>
        <taxon>Pseudomonadati</taxon>
        <taxon>Pseudomonadota</taxon>
        <taxon>Gammaproteobacteria</taxon>
        <taxon>Lysobacterales</taxon>
        <taxon>Rhodanobacteraceae</taxon>
        <taxon>Rhodanobacter</taxon>
    </lineage>
</organism>
<dbReference type="Gene3D" id="2.170.130.10">
    <property type="entry name" value="TonB-dependent receptor, plug domain"/>
    <property type="match status" value="1"/>
</dbReference>
<comment type="caution">
    <text evidence="7">The sequence shown here is derived from an EMBL/GenBank/DDBJ whole genome shotgun (WGS) entry which is preliminary data.</text>
</comment>
<evidence type="ECO:0000256" key="4">
    <source>
        <dbReference type="SAM" id="SignalP"/>
    </source>
</evidence>
<evidence type="ECO:0000256" key="3">
    <source>
        <dbReference type="ARBA" id="ARBA00023237"/>
    </source>
</evidence>
<evidence type="ECO:0000256" key="1">
    <source>
        <dbReference type="ARBA" id="ARBA00004442"/>
    </source>
</evidence>
<dbReference type="PANTHER" id="PTHR36837">
    <property type="entry name" value="POLY(3-HYDROXYALKANOATE) POLYMERASE SUBUNIT PHAC"/>
    <property type="match status" value="1"/>
</dbReference>
<sequence length="1060" mass="113982">MKHESGNVSRCRSLPRKVLALAIGGCFCLVCAEGALAQSVTGTIRGTVPVAPNGSVRITSTTGFDRTVAVGSSGQYSMILPVGTYTVTLLRDGKPVQSRTNVSPAASGTATVSFANTAGTSANPQALSGVTVTASAVPPIDVTTSNQVTTITSAQLAHLPLANSAEAIALLAPGVAMGAPSLGKGQLGNPLLSFGGASVAENAYYIDGMNTTDAVTGQGGVPLPYGAIDQQQTMTSGYGARYGRTIGGVINEIGKPGTNDWHFGFKAQWTPGSLTADTRNEYWDNPLYTGQYALNPAETPGNLNTYNAGNRQQESVYDAYVSGPLIKDKLTFFLGVERDDISGESTGPVGSPYTNVYTQHQPKLYAKINWNINENNVLTLSGVQNSNKVWSSNYNFNYDTLQNGSFSSKPFTTKTSYDMWVANYTSYITDDLTLHAMFGKVRAEYPVIEEPYPGYNPALPNIGNASAENPAFLSNGPISNTQTSSTISDPAHRSTEMNYRIDLEYQLGDHDLRAGIDNLQTSDKDEGSVMTGPGYGWSYGQGDPGTPIIGSDPNRPPYVAAPDSNGPNPGGYYVQQVYNILVATTRLTQQAQYIEDNWQVTPRLLLDLGLRNDQFVNYAASGQPFVRLTKPQWAPRLGFSWDVHGDATLQVFGNAGRYYLALPAAVSWNATATAYQASKYFTYSGIDPATGEPLGLVPIAQNNGGREGLGVSAFNAYGQPVNAAAAASTNIKAEYSDNFVLGMKQEFNMLGSKYVFGANAVYQDMGPNIIDDWDDTTAMCRAAIAQGLQYAGSTLDQKISSCFNVAPGFVLINPTQTSDLLISDGNGNLHKVVVTPQDQGFPRKVERRYYAVNLSLEHPFDGKWYGKITYIWSRSWGNTEGPVDSYAGLSGGGGGTSLALTPQWDEASLMDYSYGLQPNNHTNALKAYGFYQINPDWGIGGNLYISSGTPKVCIGYYGPGQTDPVGYGSAYHWCGGQPSSPGSLGSMPWIHTLDLNVNYSPGWLQHRWNFNLAVFNLFNKQTPIQLINNYGTTTTPNPGYGLVQGMTPPRMVRFYVSYDF</sequence>
<dbReference type="PANTHER" id="PTHR36837:SF2">
    <property type="entry name" value="POLY(3-HYDROXYALKANOATE) POLYMERASE SUBUNIT PHAC"/>
    <property type="match status" value="1"/>
</dbReference>
<dbReference type="InterPro" id="IPR057601">
    <property type="entry name" value="Oar-like_b-barrel"/>
</dbReference>
<dbReference type="SUPFAM" id="SSF56935">
    <property type="entry name" value="Porins"/>
    <property type="match status" value="1"/>
</dbReference>
<keyword evidence="2" id="KW-0472">Membrane</keyword>
<dbReference type="Proteomes" id="UP001556220">
    <property type="component" value="Unassembled WGS sequence"/>
</dbReference>
<keyword evidence="8" id="KW-1185">Reference proteome</keyword>
<evidence type="ECO:0000256" key="2">
    <source>
        <dbReference type="ARBA" id="ARBA00023136"/>
    </source>
</evidence>